<gene>
    <name evidence="2" type="ORF">CKAH01_15140</name>
</gene>
<dbReference type="CDD" id="cd05399">
    <property type="entry name" value="NT_Rel-Spo_like"/>
    <property type="match status" value="1"/>
</dbReference>
<dbReference type="Gene3D" id="3.30.460.10">
    <property type="entry name" value="Beta Polymerase, domain 2"/>
    <property type="match status" value="1"/>
</dbReference>
<protein>
    <recommendedName>
        <fullName evidence="1">RelA/SpoT domain-containing protein</fullName>
    </recommendedName>
</protein>
<dbReference type="GO" id="GO:0015969">
    <property type="term" value="P:guanosine tetraphosphate metabolic process"/>
    <property type="evidence" value="ECO:0007669"/>
    <property type="project" value="InterPro"/>
</dbReference>
<dbReference type="PANTHER" id="PTHR41773:SF1">
    <property type="entry name" value="RELA_SPOT DOMAIN-CONTAINING PROTEIN"/>
    <property type="match status" value="1"/>
</dbReference>
<dbReference type="InterPro" id="IPR043519">
    <property type="entry name" value="NT_sf"/>
</dbReference>
<dbReference type="SUPFAM" id="SSF81301">
    <property type="entry name" value="Nucleotidyltransferase"/>
    <property type="match status" value="1"/>
</dbReference>
<organism evidence="2 3">
    <name type="scientific">Colletotrichum kahawae</name>
    <name type="common">Coffee berry disease fungus</name>
    <dbReference type="NCBI Taxonomy" id="34407"/>
    <lineage>
        <taxon>Eukaryota</taxon>
        <taxon>Fungi</taxon>
        <taxon>Dikarya</taxon>
        <taxon>Ascomycota</taxon>
        <taxon>Pezizomycotina</taxon>
        <taxon>Sordariomycetes</taxon>
        <taxon>Hypocreomycetidae</taxon>
        <taxon>Glomerellales</taxon>
        <taxon>Glomerellaceae</taxon>
        <taxon>Colletotrichum</taxon>
        <taxon>Colletotrichum gloeosporioides species complex</taxon>
    </lineage>
</organism>
<evidence type="ECO:0000259" key="1">
    <source>
        <dbReference type="SMART" id="SM00954"/>
    </source>
</evidence>
<dbReference type="Pfam" id="PF04607">
    <property type="entry name" value="RelA_SpoT"/>
    <property type="match status" value="1"/>
</dbReference>
<sequence length="675" mass="78136">MDHAGDDEDFARLLGKFANEHKRRTRGIDAHMKRAKEIIETKLRTDMNVQHTPITTRLKGKTETLATLSRRQKERKQLEGLRKAVIARGEPWEQYCKEWRMADKANEVGPFRDIDEMFEAMHDLAGVRISLYFPNDVQKVVEFLRRDFTIVQGPSRKGGIARDFQNVRKIMEQQRQKDFSSDEDDSLAYGSASIGYRATHMVVRIKDLSFDSHAADEPEVNIEIQIGTIVMHAWSDIEHDILYKPSETGEVTADMVSMLGIINSIVTLGEDALRQLESVATSQATRQAEDRTKKAFNYHHMVTWLDKYFTDRKVPLLPKHEWRLMPHLFSILEATGEHTYGKVEELLDEMKPEPEEHLPALILQHLGEDTYPFTSPGSSIPDHLATSWNARYWATCVVNALSLAIYMNESSAVHATWWTESQKNEEQHKERPTLAEFLDILHPRKPSRRPNREEQMIQFCTRLLKAKYIEDASIHWKDQPVVYVPSLLKGLTLDSDHYDLRMPLYAFGRDIPPKGDDRVYFVPQDTTDDTCAWKPVKQVSECDWTIRRKPFVIDESLTFKVDNLDTNLRLEHLGRVLEVNKVAEFRHSSNSEVITKVTEIAVLRGIQEEVDRVRQLLREACTAYSIGAKELFSWYRRQRYLATHANSVLLPTERKRPAKRPPVRFCKTLPAVHPK</sequence>
<dbReference type="PANTHER" id="PTHR41773">
    <property type="entry name" value="GTP PYROPHOSPHATASE-RELATED"/>
    <property type="match status" value="1"/>
</dbReference>
<dbReference type="SMART" id="SM00954">
    <property type="entry name" value="RelA_SpoT"/>
    <property type="match status" value="1"/>
</dbReference>
<dbReference type="EMBL" id="VYYT01000109">
    <property type="protein sequence ID" value="KAK2769604.1"/>
    <property type="molecule type" value="Genomic_DNA"/>
</dbReference>
<dbReference type="InterPro" id="IPR007685">
    <property type="entry name" value="RelA_SpoT"/>
</dbReference>
<reference evidence="2" key="1">
    <citation type="submission" date="2023-02" db="EMBL/GenBank/DDBJ databases">
        <title>Colletotrichum kahawae CIFC_Que2 genome sequencing and assembly.</title>
        <authorList>
            <person name="Baroncelli R."/>
        </authorList>
    </citation>
    <scope>NUCLEOTIDE SEQUENCE</scope>
    <source>
        <strain evidence="2">CIFC_Que2</strain>
    </source>
</reference>
<feature type="domain" description="RelA/SpoT" evidence="1">
    <location>
        <begin position="94"/>
        <end position="249"/>
    </location>
</feature>
<comment type="caution">
    <text evidence="2">The sequence shown here is derived from an EMBL/GenBank/DDBJ whole genome shotgun (WGS) entry which is preliminary data.</text>
</comment>
<evidence type="ECO:0000313" key="2">
    <source>
        <dbReference type="EMBL" id="KAK2769604.1"/>
    </source>
</evidence>
<evidence type="ECO:0000313" key="3">
    <source>
        <dbReference type="Proteomes" id="UP001281614"/>
    </source>
</evidence>
<proteinExistence type="predicted"/>
<dbReference type="AlphaFoldDB" id="A0AAE0D9E5"/>
<accession>A0AAE0D9E5</accession>
<dbReference type="Proteomes" id="UP001281614">
    <property type="component" value="Unassembled WGS sequence"/>
</dbReference>
<keyword evidence="3" id="KW-1185">Reference proteome</keyword>
<name>A0AAE0D9E5_COLKA</name>